<protein>
    <submittedName>
        <fullName evidence="3">Uncharacterized protein</fullName>
    </submittedName>
</protein>
<evidence type="ECO:0000256" key="2">
    <source>
        <dbReference type="SAM" id="SignalP"/>
    </source>
</evidence>
<gene>
    <name evidence="3" type="ORF">LZC94_44925</name>
</gene>
<name>A0ABZ2M0T3_9BACT</name>
<keyword evidence="4" id="KW-1185">Reference proteome</keyword>
<sequence>MTSVKHRAIVLAVSCFSAFAVLGGGLAGCDSGGGAKAANITPGEMPAGESWTGVYYHPVFGYLHMVETDASVVGRWKRTDQSRWGELSGTKSGNVLHFTWKEHTYGMVGPSSERKGRGVFVYKLNSDKTPTLDGQYGNDDNETGGEWSNVKQARMQPDLKSIGGTAPEEAVRPGGLE</sequence>
<dbReference type="Proteomes" id="UP001370348">
    <property type="component" value="Chromosome"/>
</dbReference>
<organism evidence="3 4">
    <name type="scientific">Pendulispora albinea</name>
    <dbReference type="NCBI Taxonomy" id="2741071"/>
    <lineage>
        <taxon>Bacteria</taxon>
        <taxon>Pseudomonadati</taxon>
        <taxon>Myxococcota</taxon>
        <taxon>Myxococcia</taxon>
        <taxon>Myxococcales</taxon>
        <taxon>Sorangiineae</taxon>
        <taxon>Pendulisporaceae</taxon>
        <taxon>Pendulispora</taxon>
    </lineage>
</organism>
<keyword evidence="2" id="KW-0732">Signal</keyword>
<feature type="region of interest" description="Disordered" evidence="1">
    <location>
        <begin position="153"/>
        <end position="177"/>
    </location>
</feature>
<feature type="chain" id="PRO_5046685230" evidence="2">
    <location>
        <begin position="21"/>
        <end position="177"/>
    </location>
</feature>
<evidence type="ECO:0000313" key="4">
    <source>
        <dbReference type="Proteomes" id="UP001370348"/>
    </source>
</evidence>
<evidence type="ECO:0000313" key="3">
    <source>
        <dbReference type="EMBL" id="WXB14952.1"/>
    </source>
</evidence>
<dbReference type="RefSeq" id="WP_394824575.1">
    <property type="nucleotide sequence ID" value="NZ_CP089984.1"/>
</dbReference>
<dbReference type="PROSITE" id="PS51257">
    <property type="entry name" value="PROKAR_LIPOPROTEIN"/>
    <property type="match status" value="1"/>
</dbReference>
<proteinExistence type="predicted"/>
<dbReference type="EMBL" id="CP089984">
    <property type="protein sequence ID" value="WXB14952.1"/>
    <property type="molecule type" value="Genomic_DNA"/>
</dbReference>
<reference evidence="3 4" key="1">
    <citation type="submission" date="2021-12" db="EMBL/GenBank/DDBJ databases">
        <title>Discovery of the Pendulisporaceae a myxobacterial family with distinct sporulation behavior and unique specialized metabolism.</title>
        <authorList>
            <person name="Garcia R."/>
            <person name="Popoff A."/>
            <person name="Bader C.D."/>
            <person name="Loehr J."/>
            <person name="Walesch S."/>
            <person name="Walt C."/>
            <person name="Boldt J."/>
            <person name="Bunk B."/>
            <person name="Haeckl F.J.F.P.J."/>
            <person name="Gunesch A.P."/>
            <person name="Birkelbach J."/>
            <person name="Nuebel U."/>
            <person name="Pietschmann T."/>
            <person name="Bach T."/>
            <person name="Mueller R."/>
        </authorList>
    </citation>
    <scope>NUCLEOTIDE SEQUENCE [LARGE SCALE GENOMIC DNA]</scope>
    <source>
        <strain evidence="3 4">MSr11954</strain>
    </source>
</reference>
<feature type="signal peptide" evidence="2">
    <location>
        <begin position="1"/>
        <end position="20"/>
    </location>
</feature>
<accession>A0ABZ2M0T3</accession>
<evidence type="ECO:0000256" key="1">
    <source>
        <dbReference type="SAM" id="MobiDB-lite"/>
    </source>
</evidence>